<evidence type="ECO:0000256" key="3">
    <source>
        <dbReference type="ARBA" id="ARBA00022692"/>
    </source>
</evidence>
<feature type="transmembrane region" description="Helical" evidence="9">
    <location>
        <begin position="106"/>
        <end position="126"/>
    </location>
</feature>
<dbReference type="PROSITE" id="PS00428">
    <property type="entry name" value="FTSW_RODA_SPOVE"/>
    <property type="match status" value="1"/>
</dbReference>
<evidence type="ECO:0000256" key="2">
    <source>
        <dbReference type="ARBA" id="ARBA00004752"/>
    </source>
</evidence>
<evidence type="ECO:0000256" key="7">
    <source>
        <dbReference type="ARBA" id="ARBA00044770"/>
    </source>
</evidence>
<gene>
    <name evidence="10" type="primary">rodA</name>
    <name evidence="10" type="ORF">ACEZDJ_01770</name>
</gene>
<organism evidence="10 11">
    <name type="scientific">Streptacidiphilus cavernicola</name>
    <dbReference type="NCBI Taxonomy" id="3342716"/>
    <lineage>
        <taxon>Bacteria</taxon>
        <taxon>Bacillati</taxon>
        <taxon>Actinomycetota</taxon>
        <taxon>Actinomycetes</taxon>
        <taxon>Kitasatosporales</taxon>
        <taxon>Streptomycetaceae</taxon>
        <taxon>Streptacidiphilus</taxon>
    </lineage>
</organism>
<keyword evidence="11" id="KW-1185">Reference proteome</keyword>
<feature type="transmembrane region" description="Helical" evidence="9">
    <location>
        <begin position="42"/>
        <end position="62"/>
    </location>
</feature>
<comment type="subcellular location">
    <subcellularLocation>
        <location evidence="1">Membrane</location>
        <topology evidence="1">Multi-pass membrane protein</topology>
    </subcellularLocation>
</comment>
<feature type="transmembrane region" description="Helical" evidence="9">
    <location>
        <begin position="312"/>
        <end position="329"/>
    </location>
</feature>
<dbReference type="EC" id="2.4.99.28" evidence="7"/>
<keyword evidence="6 9" id="KW-0472">Membrane</keyword>
<evidence type="ECO:0000256" key="4">
    <source>
        <dbReference type="ARBA" id="ARBA00022960"/>
    </source>
</evidence>
<evidence type="ECO:0000313" key="11">
    <source>
        <dbReference type="Proteomes" id="UP001592528"/>
    </source>
</evidence>
<dbReference type="Pfam" id="PF01098">
    <property type="entry name" value="FTSW_RODA_SPOVE"/>
    <property type="match status" value="1"/>
</dbReference>
<dbReference type="InterPro" id="IPR011923">
    <property type="entry name" value="RodA/MrdB"/>
</dbReference>
<evidence type="ECO:0000313" key="10">
    <source>
        <dbReference type="EMBL" id="MFC1400015.1"/>
    </source>
</evidence>
<evidence type="ECO:0000256" key="6">
    <source>
        <dbReference type="ARBA" id="ARBA00023136"/>
    </source>
</evidence>
<comment type="catalytic activity">
    <reaction evidence="8">
        <text>[GlcNAc-(1-&gt;4)-Mur2Ac(oyl-L-Ala-gamma-D-Glu-L-Lys-D-Ala-D-Ala)](n)-di-trans,octa-cis-undecaprenyl diphosphate + beta-D-GlcNAc-(1-&gt;4)-Mur2Ac(oyl-L-Ala-gamma-D-Glu-L-Lys-D-Ala-D-Ala)-di-trans,octa-cis-undecaprenyl diphosphate = [GlcNAc-(1-&gt;4)-Mur2Ac(oyl-L-Ala-gamma-D-Glu-L-Lys-D-Ala-D-Ala)](n+1)-di-trans,octa-cis-undecaprenyl diphosphate + di-trans,octa-cis-undecaprenyl diphosphate + H(+)</text>
        <dbReference type="Rhea" id="RHEA:23708"/>
        <dbReference type="Rhea" id="RHEA-COMP:9602"/>
        <dbReference type="Rhea" id="RHEA-COMP:9603"/>
        <dbReference type="ChEBI" id="CHEBI:15378"/>
        <dbReference type="ChEBI" id="CHEBI:58405"/>
        <dbReference type="ChEBI" id="CHEBI:60033"/>
        <dbReference type="ChEBI" id="CHEBI:78435"/>
        <dbReference type="EC" id="2.4.99.28"/>
    </reaction>
</comment>
<dbReference type="PANTHER" id="PTHR30474:SF14">
    <property type="entry name" value="CELL CYCLE PROTEIN"/>
    <property type="match status" value="1"/>
</dbReference>
<dbReference type="Proteomes" id="UP001592528">
    <property type="component" value="Unassembled WGS sequence"/>
</dbReference>
<name>A0ABV6UEX9_9ACTN</name>
<feature type="transmembrane region" description="Helical" evidence="9">
    <location>
        <begin position="223"/>
        <end position="242"/>
    </location>
</feature>
<feature type="transmembrane region" description="Helical" evidence="9">
    <location>
        <begin position="82"/>
        <end position="99"/>
    </location>
</feature>
<feature type="transmembrane region" description="Helical" evidence="9">
    <location>
        <begin position="379"/>
        <end position="399"/>
    </location>
</feature>
<dbReference type="PANTHER" id="PTHR30474">
    <property type="entry name" value="CELL CYCLE PROTEIN"/>
    <property type="match status" value="1"/>
</dbReference>
<evidence type="ECO:0000256" key="9">
    <source>
        <dbReference type="SAM" id="Phobius"/>
    </source>
</evidence>
<dbReference type="NCBIfam" id="TIGR02210">
    <property type="entry name" value="rodA_shape"/>
    <property type="match status" value="1"/>
</dbReference>
<dbReference type="EMBL" id="JBHEZZ010000001">
    <property type="protein sequence ID" value="MFC1400015.1"/>
    <property type="molecule type" value="Genomic_DNA"/>
</dbReference>
<evidence type="ECO:0000256" key="8">
    <source>
        <dbReference type="ARBA" id="ARBA00049902"/>
    </source>
</evidence>
<evidence type="ECO:0000256" key="1">
    <source>
        <dbReference type="ARBA" id="ARBA00004141"/>
    </source>
</evidence>
<dbReference type="InterPro" id="IPR001182">
    <property type="entry name" value="FtsW/RodA"/>
</dbReference>
<protein>
    <recommendedName>
        <fullName evidence="7">peptidoglycan glycosyltransferase</fullName>
        <ecNumber evidence="7">2.4.99.28</ecNumber>
    </recommendedName>
</protein>
<sequence length="407" mass="42676">MTASGNWSAGAGAGYRAPRYAPSRSTLSRLVSRESPLRRMDWILAIAALALSGIGALLVWSATRSRTEINHGDPQYFLIRHLMNMAIGLGLCVGVVLLGHQRLRTIAPVVYGLAVLGVLAVLSPLGSTVNGAHSWIVLGGGFSVQPSEFCKIAIILGMATLLSARVDAGERAFPDSRSIVQALALAAVPIGIILLMPDLGSTMVMVVIILGVLLASGAPKRWLFGLIVVGGAGAFAIVQLHVLKQYQIARFAAFADPGLDPSGVGYNTAQARIAIGSGGLLGKGLFHGTQTTGQFVPEQQTDFVFTVAGEELGFLGAGLIILLLGVVLWRACRIARQANDLYSTVVAAGVVAWFGFQGFENIGMTLGIMPVAGIPLPFVSYGGSSMFAIWVGIGLLQSVKMHRTITS</sequence>
<keyword evidence="4" id="KW-0133">Cell shape</keyword>
<feature type="transmembrane region" description="Helical" evidence="9">
    <location>
        <begin position="202"/>
        <end position="218"/>
    </location>
</feature>
<reference evidence="10 11" key="1">
    <citation type="submission" date="2024-09" db="EMBL/GenBank/DDBJ databases">
        <authorList>
            <person name="Lee S.D."/>
        </authorList>
    </citation>
    <scope>NUCLEOTIDE SEQUENCE [LARGE SCALE GENOMIC DNA]</scope>
    <source>
        <strain evidence="10 11">N1-5</strain>
    </source>
</reference>
<feature type="transmembrane region" description="Helical" evidence="9">
    <location>
        <begin position="341"/>
        <end position="359"/>
    </location>
</feature>
<proteinExistence type="predicted"/>
<keyword evidence="5 9" id="KW-1133">Transmembrane helix</keyword>
<keyword evidence="3 9" id="KW-0812">Transmembrane</keyword>
<dbReference type="InterPro" id="IPR018365">
    <property type="entry name" value="Cell_cycle_FtsW-rel_CS"/>
</dbReference>
<accession>A0ABV6UEX9</accession>
<dbReference type="RefSeq" id="WP_030250647.1">
    <property type="nucleotide sequence ID" value="NZ_JBHEZZ010000001.1"/>
</dbReference>
<comment type="caution">
    <text evidence="10">The sequence shown here is derived from an EMBL/GenBank/DDBJ whole genome shotgun (WGS) entry which is preliminary data.</text>
</comment>
<evidence type="ECO:0000256" key="5">
    <source>
        <dbReference type="ARBA" id="ARBA00022989"/>
    </source>
</evidence>
<comment type="pathway">
    <text evidence="2">Cell wall biogenesis; peptidoglycan biosynthesis.</text>
</comment>